<feature type="transmembrane region" description="Helical" evidence="1">
    <location>
        <begin position="155"/>
        <end position="174"/>
    </location>
</feature>
<keyword evidence="1" id="KW-1133">Transmembrane helix</keyword>
<evidence type="ECO:0000259" key="2">
    <source>
        <dbReference type="PROSITE" id="PS50887"/>
    </source>
</evidence>
<gene>
    <name evidence="3" type="ORF">ILT43_07465</name>
</gene>
<dbReference type="PANTHER" id="PTHR46663">
    <property type="entry name" value="DIGUANYLATE CYCLASE DGCT-RELATED"/>
    <property type="match status" value="1"/>
</dbReference>
<keyword evidence="1" id="KW-0812">Transmembrane</keyword>
<dbReference type="InterPro" id="IPR029787">
    <property type="entry name" value="Nucleotide_cyclase"/>
</dbReference>
<dbReference type="PANTHER" id="PTHR46663:SF2">
    <property type="entry name" value="GGDEF DOMAIN-CONTAINING PROTEIN"/>
    <property type="match status" value="1"/>
</dbReference>
<feature type="transmembrane region" description="Helical" evidence="1">
    <location>
        <begin position="104"/>
        <end position="123"/>
    </location>
</feature>
<keyword evidence="1" id="KW-0472">Membrane</keyword>
<dbReference type="Pfam" id="PF00990">
    <property type="entry name" value="GGDEF"/>
    <property type="match status" value="1"/>
</dbReference>
<accession>A0ABS2D5K4</accession>
<feature type="transmembrane region" description="Helical" evidence="1">
    <location>
        <begin position="129"/>
        <end position="148"/>
    </location>
</feature>
<feature type="domain" description="GGDEF" evidence="2">
    <location>
        <begin position="241"/>
        <end position="372"/>
    </location>
</feature>
<dbReference type="EMBL" id="JAFEMC010000002">
    <property type="protein sequence ID" value="MBM6576205.1"/>
    <property type="molecule type" value="Genomic_DNA"/>
</dbReference>
<evidence type="ECO:0000256" key="1">
    <source>
        <dbReference type="SAM" id="Phobius"/>
    </source>
</evidence>
<dbReference type="InterPro" id="IPR000160">
    <property type="entry name" value="GGDEF_dom"/>
</dbReference>
<comment type="caution">
    <text evidence="3">The sequence shown here is derived from an EMBL/GenBank/DDBJ whole genome shotgun (WGS) entry which is preliminary data.</text>
</comment>
<feature type="transmembrane region" description="Helical" evidence="1">
    <location>
        <begin position="180"/>
        <end position="199"/>
    </location>
</feature>
<dbReference type="SUPFAM" id="SSF55073">
    <property type="entry name" value="Nucleotide cyclase"/>
    <property type="match status" value="1"/>
</dbReference>
<reference evidence="3 4" key="1">
    <citation type="submission" date="2020-12" db="EMBL/GenBank/DDBJ databases">
        <title>Sphingomonas sp.</title>
        <authorList>
            <person name="Kim M.K."/>
        </authorList>
    </citation>
    <scope>NUCLEOTIDE SEQUENCE [LARGE SCALE GENOMIC DNA]</scope>
    <source>
        <strain evidence="3 4">BT552</strain>
    </source>
</reference>
<evidence type="ECO:0000313" key="3">
    <source>
        <dbReference type="EMBL" id="MBM6576205.1"/>
    </source>
</evidence>
<dbReference type="SMART" id="SM00267">
    <property type="entry name" value="GGDEF"/>
    <property type="match status" value="1"/>
</dbReference>
<name>A0ABS2D5K4_9SPHN</name>
<sequence length="384" mass="40712">MTGRNDTFTPPRVRLLGWLASPGMTTPVALHGALLGALFGSLPVYFAALVNSIVTAGVVALHHDNDVHFDIWFVAELVICLTRLAALTLSLRRAAQGRSTPTDLYMLLTLLWAASLGYGGFITIQHGDWRTIAIVCLSVAAMAGGACLRNYSAPRFAIVQLLMILGPCAVAALLSREPVLLVVLIQLPFFSFSMATSAFRLNRMLVKTMEAELDSQQRALHDPLTGLCNRAGLEQGHATRRGHALFYIDLDGFKQVNDAHGHAVGDAVLLEVAARLRGTIGPEALAARTGGDEFVVLAAATTQDEALAIGDAISQALRRPYRLNDAVIQSGGSIGIALPDANASLSELMKRADGGLYRIKALGGDARLADGAIGTEAQLEIAGL</sequence>
<dbReference type="PROSITE" id="PS50887">
    <property type="entry name" value="GGDEF"/>
    <property type="match status" value="1"/>
</dbReference>
<dbReference type="InterPro" id="IPR052163">
    <property type="entry name" value="DGC-Regulatory_Protein"/>
</dbReference>
<protein>
    <submittedName>
        <fullName evidence="3">GGDEF domain-containing protein</fullName>
    </submittedName>
</protein>
<proteinExistence type="predicted"/>
<dbReference type="RefSeq" id="WP_204197496.1">
    <property type="nucleotide sequence ID" value="NZ_JAFEMC010000002.1"/>
</dbReference>
<organism evidence="3 4">
    <name type="scientific">Sphingomonas longa</name>
    <dbReference type="NCBI Taxonomy" id="2778730"/>
    <lineage>
        <taxon>Bacteria</taxon>
        <taxon>Pseudomonadati</taxon>
        <taxon>Pseudomonadota</taxon>
        <taxon>Alphaproteobacteria</taxon>
        <taxon>Sphingomonadales</taxon>
        <taxon>Sphingomonadaceae</taxon>
        <taxon>Sphingomonas</taxon>
    </lineage>
</organism>
<dbReference type="InterPro" id="IPR043128">
    <property type="entry name" value="Rev_trsase/Diguanyl_cyclase"/>
</dbReference>
<evidence type="ECO:0000313" key="4">
    <source>
        <dbReference type="Proteomes" id="UP000763641"/>
    </source>
</evidence>
<dbReference type="Proteomes" id="UP000763641">
    <property type="component" value="Unassembled WGS sequence"/>
</dbReference>
<keyword evidence="4" id="KW-1185">Reference proteome</keyword>
<dbReference type="NCBIfam" id="TIGR00254">
    <property type="entry name" value="GGDEF"/>
    <property type="match status" value="1"/>
</dbReference>
<dbReference type="CDD" id="cd01949">
    <property type="entry name" value="GGDEF"/>
    <property type="match status" value="1"/>
</dbReference>
<feature type="transmembrane region" description="Helical" evidence="1">
    <location>
        <begin position="69"/>
        <end position="92"/>
    </location>
</feature>
<dbReference type="Gene3D" id="3.30.70.270">
    <property type="match status" value="1"/>
</dbReference>